<dbReference type="PANTHER" id="PTHR23090">
    <property type="entry name" value="NH 3 /GLUTAMINE-DEPENDENT NAD + SYNTHETASE"/>
    <property type="match status" value="1"/>
</dbReference>
<feature type="binding site" evidence="7">
    <location>
        <position position="465"/>
    </location>
    <ligand>
        <name>deamido-NAD(+)</name>
        <dbReference type="ChEBI" id="CHEBI:58437"/>
        <note>ligand shared between two neighboring subunits</note>
    </ligand>
</feature>
<dbReference type="InterPro" id="IPR003694">
    <property type="entry name" value="NAD_synthase"/>
</dbReference>
<evidence type="ECO:0000259" key="11">
    <source>
        <dbReference type="PROSITE" id="PS50943"/>
    </source>
</evidence>
<evidence type="ECO:0000256" key="1">
    <source>
        <dbReference type="ARBA" id="ARBA00005188"/>
    </source>
</evidence>
<dbReference type="RefSeq" id="WP_138152894.1">
    <property type="nucleotide sequence ID" value="NZ_VANU01000004.1"/>
</dbReference>
<comment type="pathway">
    <text evidence="1 7 8">Cofactor biosynthesis; NAD(+) biosynthesis; NAD(+) from deamido-NAD(+) (L-Gln route): step 1/1.</text>
</comment>
<feature type="binding site" evidence="7">
    <location>
        <position position="460"/>
    </location>
    <ligand>
        <name>ATP</name>
        <dbReference type="ChEBI" id="CHEBI:30616"/>
    </ligand>
</feature>
<dbReference type="CDD" id="cd00553">
    <property type="entry name" value="NAD_synthase"/>
    <property type="match status" value="1"/>
</dbReference>
<dbReference type="Pfam" id="PF02540">
    <property type="entry name" value="NAD_synthase"/>
    <property type="match status" value="1"/>
</dbReference>
<dbReference type="GO" id="GO:0008795">
    <property type="term" value="F:NAD+ synthase activity"/>
    <property type="evidence" value="ECO:0007669"/>
    <property type="project" value="UniProtKB-UniRule"/>
</dbReference>
<evidence type="ECO:0000256" key="8">
    <source>
        <dbReference type="PIRNR" id="PIRNR006630"/>
    </source>
</evidence>
<feature type="binding site" evidence="7">
    <location>
        <position position="201"/>
    </location>
    <ligand>
        <name>L-glutamine</name>
        <dbReference type="ChEBI" id="CHEBI:58359"/>
    </ligand>
</feature>
<dbReference type="GO" id="GO:0009435">
    <property type="term" value="P:NAD+ biosynthetic process"/>
    <property type="evidence" value="ECO:0007669"/>
    <property type="project" value="UniProtKB-UniRule"/>
</dbReference>
<feature type="binding site" evidence="7">
    <location>
        <position position="593"/>
    </location>
    <ligand>
        <name>deamido-NAD(+)</name>
        <dbReference type="ChEBI" id="CHEBI:58437"/>
        <note>ligand shared between two neighboring subunits</note>
    </ligand>
</feature>
<feature type="binding site" evidence="7">
    <location>
        <position position="436"/>
    </location>
    <ligand>
        <name>deamido-NAD(+)</name>
        <dbReference type="ChEBI" id="CHEBI:58437"/>
        <note>ligand shared between two neighboring subunits</note>
    </ligand>
</feature>
<keyword evidence="6 7" id="KW-0520">NAD</keyword>
<dbReference type="PROSITE" id="PS50943">
    <property type="entry name" value="HTH_CROC1"/>
    <property type="match status" value="1"/>
</dbReference>
<keyword evidence="5 7" id="KW-0067">ATP-binding</keyword>
<dbReference type="PROSITE" id="PS50263">
    <property type="entry name" value="CN_HYDROLASE"/>
    <property type="match status" value="1"/>
</dbReference>
<dbReference type="Gene3D" id="3.40.50.620">
    <property type="entry name" value="HUPs"/>
    <property type="match status" value="1"/>
</dbReference>
<dbReference type="UniPathway" id="UPA00253">
    <property type="reaction ID" value="UER00334"/>
</dbReference>
<feature type="binding site" evidence="7">
    <location>
        <position position="195"/>
    </location>
    <ligand>
        <name>L-glutamine</name>
        <dbReference type="ChEBI" id="CHEBI:58359"/>
    </ligand>
</feature>
<feature type="active site" description="For glutaminase activity" evidence="7">
    <location>
        <position position="114"/>
    </location>
</feature>
<evidence type="ECO:0000259" key="10">
    <source>
        <dbReference type="PROSITE" id="PS50263"/>
    </source>
</evidence>
<keyword evidence="13" id="KW-1185">Reference proteome</keyword>
<sequence>MYGFYRIAASVPKVQIANSGKNIEEIIDIFKQESENETSIVLFPELCITGYTVGDLFLNQNLLESQNNALEKLVKKSIGISTIAIVGIVVSFEHRLYNCAAVIQNGKILGIVPKSYLPNKNEFYEKRYFQSGLRLKLKTLKLLSQEIPFGVDLLFSDENDITFGIEVCEDLWSILPPSNQMAINGANMIFNLSASNELVGKSSYRQELVKTQSARLVCAYIYSSSGVGESSSDTIFSGDALICEYGSILAKSQRFCLENQTIRADVDLEKLIWLRNHESYFGDSIPSDVRIIKFESTVRISKLNRFIDKHPFVPSDEKIKKEVCEEITNIQAHGLIKRLTHINSKKVVIGISGGLDSTLALLATYKAFEILNLDVKGIIAITMPGFGTTSRTKSNAIKLCEALGVTIKEIPISEVSLKEFEAIGHDKDIHDVTYENVQARARTSILMNLANKEGGIVIGTGDLSEIALGWCTYNGDHMSMYSLNSGIPKTLISYLVEYFTYKQEIKEVLTDILNTPISPELLPHDSDKISQETETIIGPYELHDFFLYHFIRYGAKPEKILFLASQAFDEYSKEEIKKWFDIFVKRFFTQQFKRNAIPDGVKVGTISLSPRADWRMPSDASFQEWIKVLD</sequence>
<dbReference type="SUPFAM" id="SSF56317">
    <property type="entry name" value="Carbon-nitrogen hydrolase"/>
    <property type="match status" value="1"/>
</dbReference>
<evidence type="ECO:0000256" key="2">
    <source>
        <dbReference type="ARBA" id="ARBA00007145"/>
    </source>
</evidence>
<reference evidence="12 13" key="1">
    <citation type="submission" date="2019-05" db="EMBL/GenBank/DDBJ databases">
        <title>Arcobacter sp. nov., isolated from sea sediment.</title>
        <authorList>
            <person name="Kim W."/>
        </authorList>
    </citation>
    <scope>NUCLEOTIDE SEQUENCE [LARGE SCALE GENOMIC DNA]</scope>
    <source>
        <strain evidence="12 13">CAU 1517</strain>
    </source>
</reference>
<comment type="function">
    <text evidence="7">Catalyzes the ATP-dependent amidation of deamido-NAD to form NAD. Uses L-glutamine as a nitrogen source.</text>
</comment>
<dbReference type="GO" id="GO:0003952">
    <property type="term" value="F:NAD+ synthase (glutamine-hydrolyzing) activity"/>
    <property type="evidence" value="ECO:0007669"/>
    <property type="project" value="UniProtKB-UniRule"/>
</dbReference>
<dbReference type="InterPro" id="IPR022310">
    <property type="entry name" value="NAD/GMP_synthase"/>
</dbReference>
<feature type="active site" description="Proton acceptor; for glutaminase activity" evidence="7">
    <location>
        <position position="45"/>
    </location>
</feature>
<dbReference type="GO" id="GO:0005524">
    <property type="term" value="F:ATP binding"/>
    <property type="evidence" value="ECO:0007669"/>
    <property type="project" value="UniProtKB-UniRule"/>
</dbReference>
<comment type="caution">
    <text evidence="7">Lacks conserved residue(s) required for the propagation of feature annotation.</text>
</comment>
<keyword evidence="4 7" id="KW-0547">Nucleotide-binding</keyword>
<dbReference type="SUPFAM" id="SSF52402">
    <property type="entry name" value="Adenine nucleotide alpha hydrolases-like"/>
    <property type="match status" value="1"/>
</dbReference>
<dbReference type="InterPro" id="IPR041856">
    <property type="entry name" value="NAD+_synth_C"/>
</dbReference>
<dbReference type="Proteomes" id="UP000308901">
    <property type="component" value="Unassembled WGS sequence"/>
</dbReference>
<dbReference type="AlphaFoldDB" id="A0A5R8Y004"/>
<dbReference type="PANTHER" id="PTHR23090:SF9">
    <property type="entry name" value="GLUTAMINE-DEPENDENT NAD(+) SYNTHETASE"/>
    <property type="match status" value="1"/>
</dbReference>
<comment type="catalytic activity">
    <reaction evidence="7 8">
        <text>deamido-NAD(+) + L-glutamine + ATP + H2O = L-glutamate + AMP + diphosphate + NAD(+) + H(+)</text>
        <dbReference type="Rhea" id="RHEA:24384"/>
        <dbReference type="ChEBI" id="CHEBI:15377"/>
        <dbReference type="ChEBI" id="CHEBI:15378"/>
        <dbReference type="ChEBI" id="CHEBI:29985"/>
        <dbReference type="ChEBI" id="CHEBI:30616"/>
        <dbReference type="ChEBI" id="CHEBI:33019"/>
        <dbReference type="ChEBI" id="CHEBI:57540"/>
        <dbReference type="ChEBI" id="CHEBI:58359"/>
        <dbReference type="ChEBI" id="CHEBI:58437"/>
        <dbReference type="ChEBI" id="CHEBI:456215"/>
        <dbReference type="EC" id="6.3.5.1"/>
    </reaction>
</comment>
<evidence type="ECO:0000256" key="3">
    <source>
        <dbReference type="ARBA" id="ARBA00022598"/>
    </source>
</evidence>
<keyword evidence="3 7" id="KW-0436">Ligase</keyword>
<evidence type="ECO:0000256" key="4">
    <source>
        <dbReference type="ARBA" id="ARBA00022741"/>
    </source>
</evidence>
<evidence type="ECO:0000256" key="6">
    <source>
        <dbReference type="ARBA" id="ARBA00023027"/>
    </source>
</evidence>
<dbReference type="Pfam" id="PF00795">
    <property type="entry name" value="CN_hydrolase"/>
    <property type="match status" value="1"/>
</dbReference>
<dbReference type="InterPro" id="IPR003010">
    <property type="entry name" value="C-N_Hydrolase"/>
</dbReference>
<dbReference type="PIRSF" id="PIRSF006630">
    <property type="entry name" value="NADS_GAT"/>
    <property type="match status" value="1"/>
</dbReference>
<comment type="caution">
    <text evidence="12">The sequence shown here is derived from an EMBL/GenBank/DDBJ whole genome shotgun (WGS) entry which is preliminary data.</text>
</comment>
<organism evidence="12 13">
    <name type="scientific">Arcobacter arenosus</name>
    <dbReference type="NCBI Taxonomy" id="2576037"/>
    <lineage>
        <taxon>Bacteria</taxon>
        <taxon>Pseudomonadati</taxon>
        <taxon>Campylobacterota</taxon>
        <taxon>Epsilonproteobacteria</taxon>
        <taxon>Campylobacterales</taxon>
        <taxon>Arcobacteraceae</taxon>
        <taxon>Arcobacter</taxon>
    </lineage>
</organism>
<protein>
    <recommendedName>
        <fullName evidence="7 8">Glutamine-dependent NAD(+) synthetase</fullName>
        <ecNumber evidence="7 8">6.3.5.1</ecNumber>
    </recommendedName>
    <alternativeName>
        <fullName evidence="7 8">NAD(+) synthase [glutamine-hydrolyzing]</fullName>
    </alternativeName>
</protein>
<feature type="domain" description="CN hydrolase" evidence="10">
    <location>
        <begin position="5"/>
        <end position="268"/>
    </location>
</feature>
<dbReference type="GO" id="GO:0004359">
    <property type="term" value="F:glutaminase activity"/>
    <property type="evidence" value="ECO:0007669"/>
    <property type="project" value="InterPro"/>
</dbReference>
<dbReference type="NCBIfam" id="TIGR00552">
    <property type="entry name" value="nadE"/>
    <property type="match status" value="1"/>
</dbReference>
<dbReference type="Gene3D" id="3.60.110.10">
    <property type="entry name" value="Carbon-nitrogen hydrolase"/>
    <property type="match status" value="1"/>
</dbReference>
<dbReference type="EMBL" id="VANU01000004">
    <property type="protein sequence ID" value="TLP37714.1"/>
    <property type="molecule type" value="Genomic_DNA"/>
</dbReference>
<evidence type="ECO:0000313" key="13">
    <source>
        <dbReference type="Proteomes" id="UP000308901"/>
    </source>
</evidence>
<dbReference type="InterPro" id="IPR001387">
    <property type="entry name" value="Cro/C1-type_HTH"/>
</dbReference>
<dbReference type="Gene3D" id="1.10.10.1140">
    <property type="entry name" value="Glutamine-dependent NAD+ synthetase, C-terminal domain"/>
    <property type="match status" value="1"/>
</dbReference>
<evidence type="ECO:0000256" key="7">
    <source>
        <dbReference type="HAMAP-Rule" id="MF_02090"/>
    </source>
</evidence>
<dbReference type="OrthoDB" id="9799210at2"/>
<dbReference type="InterPro" id="IPR014445">
    <property type="entry name" value="Gln-dep_NAD_synthase"/>
</dbReference>
<feature type="binding site" evidence="7">
    <location>
        <begin position="470"/>
        <end position="473"/>
    </location>
    <ligand>
        <name>deamido-NAD(+)</name>
        <dbReference type="ChEBI" id="CHEBI:58437"/>
        <note>ligand shared between two neighboring subunits</note>
    </ligand>
</feature>
<dbReference type="NCBIfam" id="NF002730">
    <property type="entry name" value="PRK02628.1"/>
    <property type="match status" value="1"/>
</dbReference>
<comment type="similarity">
    <text evidence="2 7 8">In the C-terminal section; belongs to the NAD synthetase family.</text>
</comment>
<evidence type="ECO:0000256" key="9">
    <source>
        <dbReference type="RuleBase" id="RU003811"/>
    </source>
</evidence>
<feature type="active site" description="Nucleophile; for glutaminase activity" evidence="7">
    <location>
        <position position="168"/>
    </location>
</feature>
<dbReference type="GO" id="GO:0005737">
    <property type="term" value="C:cytoplasm"/>
    <property type="evidence" value="ECO:0007669"/>
    <property type="project" value="InterPro"/>
</dbReference>
<name>A0A5R8Y004_9BACT</name>
<feature type="binding site" evidence="7">
    <location>
        <begin position="350"/>
        <end position="357"/>
    </location>
    <ligand>
        <name>ATP</name>
        <dbReference type="ChEBI" id="CHEBI:30616"/>
    </ligand>
</feature>
<feature type="domain" description="HTH cro/C1-type" evidence="11">
    <location>
        <begin position="387"/>
        <end position="410"/>
    </location>
</feature>
<comment type="similarity">
    <text evidence="9">Belongs to the NAD synthetase family.</text>
</comment>
<accession>A0A5R8Y004</accession>
<dbReference type="InterPro" id="IPR036526">
    <property type="entry name" value="C-N_Hydrolase_sf"/>
</dbReference>
<evidence type="ECO:0000313" key="12">
    <source>
        <dbReference type="EMBL" id="TLP37714.1"/>
    </source>
</evidence>
<dbReference type="HAMAP" id="MF_02090">
    <property type="entry name" value="NadE_glutamine_dep"/>
    <property type="match status" value="1"/>
</dbReference>
<evidence type="ECO:0000256" key="5">
    <source>
        <dbReference type="ARBA" id="ARBA00022840"/>
    </source>
</evidence>
<gene>
    <name evidence="7" type="primary">nadE</name>
    <name evidence="12" type="ORF">FDK22_10380</name>
</gene>
<dbReference type="InterPro" id="IPR014729">
    <property type="entry name" value="Rossmann-like_a/b/a_fold"/>
</dbReference>
<dbReference type="EC" id="6.3.5.1" evidence="7 8"/>
<proteinExistence type="inferred from homology"/>
<dbReference type="CDD" id="cd07570">
    <property type="entry name" value="GAT_Gln-NAD-synth"/>
    <property type="match status" value="1"/>
</dbReference>